<gene>
    <name evidence="8" type="ORF">GCM10009854_11090</name>
</gene>
<name>A0ABP5SQY9_9PSEU</name>
<feature type="domain" description="ABC-2 type transporter transmembrane" evidence="7">
    <location>
        <begin position="19"/>
        <end position="135"/>
    </location>
</feature>
<evidence type="ECO:0000256" key="4">
    <source>
        <dbReference type="ARBA" id="ARBA00023136"/>
    </source>
</evidence>
<evidence type="ECO:0000256" key="5">
    <source>
        <dbReference type="SAM" id="Coils"/>
    </source>
</evidence>
<evidence type="ECO:0000259" key="7">
    <source>
        <dbReference type="Pfam" id="PF12698"/>
    </source>
</evidence>
<evidence type="ECO:0000313" key="9">
    <source>
        <dbReference type="Proteomes" id="UP001501218"/>
    </source>
</evidence>
<feature type="coiled-coil region" evidence="5">
    <location>
        <begin position="309"/>
        <end position="339"/>
    </location>
</feature>
<dbReference type="PANTHER" id="PTHR43077">
    <property type="entry name" value="TRANSPORT PERMEASE YVFS-RELATED"/>
    <property type="match status" value="1"/>
</dbReference>
<accession>A0ABP5SQY9</accession>
<dbReference type="Pfam" id="PF12698">
    <property type="entry name" value="ABC2_membrane_3"/>
    <property type="match status" value="1"/>
</dbReference>
<feature type="transmembrane region" description="Helical" evidence="6">
    <location>
        <begin position="21"/>
        <end position="41"/>
    </location>
</feature>
<dbReference type="InterPro" id="IPR051328">
    <property type="entry name" value="T7SS_ABC-Transporter"/>
</dbReference>
<sequence>MLNPFTHATRRAGGSVGRRTWLGLVLVPVLIVGVLGFAFWAPMSDHGSAKVAVVNNDEPTEIDGQLAPLGREMAAKLVNSTDTGYDWQITDSSDAADGLASGRYAAAVTIPPEFSGNTASAMSGEPMDATRAGIRVEASPAAAPADAAAVDATARQSVAKFNRQIIEQLLDGFYGGFAQMHDQMGTAVDGAQKLADGSEQLADGAGELAQGTGELSNGSAQLSDGAGQLAGGSEQLAGGLQQLYSQVEQMPAQTDELADGAEQVAEGNQRMADQFVPMADRILTATDKMPTESSTAEALSKLADQCPLSETSVDLCKQLREQAEALQQREGALDSLKQQIQQPARQMKQGMQGLAAGSAQVAEGNRMLAENSEQLVQGIGQLNGGAQQLAGGARELSNGIEEFHGGVQQLDGGAQQLASGSEQVATGNRQFAEEMGSGIDDIPNYTDAEREHLKTVAASPASLNSNLPGFGKTLIALLVAIAFWTAALGIYAVTRAIPGDAATSRKSTWRLVLSSLAPGAAVATVAAIVVSTALAPFLGLSFGSWAAFAGVTLLASLSFVAVNQALVAVFGAIGRIVSIAVLVLTTATGVISTVPGSLEAVASVLPTQGAVQALAAIVTGSAGVTGGIAQLLVWLAAGVLVFALAVDRARTLPAKSLRRQLPTPTVRRPAW</sequence>
<dbReference type="InterPro" id="IPR023908">
    <property type="entry name" value="xxxLxxG_rpt"/>
</dbReference>
<feature type="transmembrane region" description="Helical" evidence="6">
    <location>
        <begin position="576"/>
        <end position="594"/>
    </location>
</feature>
<feature type="transmembrane region" description="Helical" evidence="6">
    <location>
        <begin position="545"/>
        <end position="569"/>
    </location>
</feature>
<feature type="transmembrane region" description="Helical" evidence="6">
    <location>
        <begin position="515"/>
        <end position="539"/>
    </location>
</feature>
<keyword evidence="3 6" id="KW-1133">Transmembrane helix</keyword>
<evidence type="ECO:0000256" key="3">
    <source>
        <dbReference type="ARBA" id="ARBA00022989"/>
    </source>
</evidence>
<proteinExistence type="predicted"/>
<comment type="caution">
    <text evidence="8">The sequence shown here is derived from an EMBL/GenBank/DDBJ whole genome shotgun (WGS) entry which is preliminary data.</text>
</comment>
<keyword evidence="5" id="KW-0175">Coiled coil</keyword>
<keyword evidence="9" id="KW-1185">Reference proteome</keyword>
<dbReference type="RefSeq" id="WP_344127287.1">
    <property type="nucleotide sequence ID" value="NZ_BAAARA010000003.1"/>
</dbReference>
<feature type="transmembrane region" description="Helical" evidence="6">
    <location>
        <begin position="474"/>
        <end position="494"/>
    </location>
</feature>
<evidence type="ECO:0000313" key="8">
    <source>
        <dbReference type="EMBL" id="GAA2336827.1"/>
    </source>
</evidence>
<dbReference type="PANTHER" id="PTHR43077:SF10">
    <property type="entry name" value="TRANSPORT PERMEASE PROTEIN"/>
    <property type="match status" value="1"/>
</dbReference>
<dbReference type="Gene3D" id="1.10.287.950">
    <property type="entry name" value="Methyl-accepting chemotaxis protein"/>
    <property type="match status" value="2"/>
</dbReference>
<evidence type="ECO:0000256" key="2">
    <source>
        <dbReference type="ARBA" id="ARBA00022692"/>
    </source>
</evidence>
<reference evidence="9" key="1">
    <citation type="journal article" date="2019" name="Int. J. Syst. Evol. Microbiol.">
        <title>The Global Catalogue of Microorganisms (GCM) 10K type strain sequencing project: providing services to taxonomists for standard genome sequencing and annotation.</title>
        <authorList>
            <consortium name="The Broad Institute Genomics Platform"/>
            <consortium name="The Broad Institute Genome Sequencing Center for Infectious Disease"/>
            <person name="Wu L."/>
            <person name="Ma J."/>
        </authorList>
    </citation>
    <scope>NUCLEOTIDE SEQUENCE [LARGE SCALE GENOMIC DNA]</scope>
    <source>
        <strain evidence="9">JCM 16221</strain>
    </source>
</reference>
<dbReference type="NCBIfam" id="TIGR03057">
    <property type="entry name" value="xxxLxxG_by_4"/>
    <property type="match status" value="5"/>
</dbReference>
<dbReference type="EMBL" id="BAAARA010000003">
    <property type="protein sequence ID" value="GAA2336827.1"/>
    <property type="molecule type" value="Genomic_DNA"/>
</dbReference>
<keyword evidence="2 6" id="KW-0812">Transmembrane</keyword>
<evidence type="ECO:0000256" key="6">
    <source>
        <dbReference type="SAM" id="Phobius"/>
    </source>
</evidence>
<organism evidence="8 9">
    <name type="scientific">Saccharopolyspora halophila</name>
    <dbReference type="NCBI Taxonomy" id="405551"/>
    <lineage>
        <taxon>Bacteria</taxon>
        <taxon>Bacillati</taxon>
        <taxon>Actinomycetota</taxon>
        <taxon>Actinomycetes</taxon>
        <taxon>Pseudonocardiales</taxon>
        <taxon>Pseudonocardiaceae</taxon>
        <taxon>Saccharopolyspora</taxon>
    </lineage>
</organism>
<keyword evidence="4 6" id="KW-0472">Membrane</keyword>
<feature type="transmembrane region" description="Helical" evidence="6">
    <location>
        <begin position="614"/>
        <end position="646"/>
    </location>
</feature>
<dbReference type="InterPro" id="IPR013525">
    <property type="entry name" value="ABC2_TM"/>
</dbReference>
<dbReference type="Proteomes" id="UP001501218">
    <property type="component" value="Unassembled WGS sequence"/>
</dbReference>
<evidence type="ECO:0000256" key="1">
    <source>
        <dbReference type="ARBA" id="ARBA00004141"/>
    </source>
</evidence>
<comment type="subcellular location">
    <subcellularLocation>
        <location evidence="1">Membrane</location>
        <topology evidence="1">Multi-pass membrane protein</topology>
    </subcellularLocation>
</comment>
<protein>
    <submittedName>
        <fullName evidence="8">YhgE/Pip domain-containing protein</fullName>
    </submittedName>
</protein>
<dbReference type="SUPFAM" id="SSF58104">
    <property type="entry name" value="Methyl-accepting chemotaxis protein (MCP) signaling domain"/>
    <property type="match status" value="1"/>
</dbReference>